<dbReference type="AlphaFoldDB" id="A0A0A8YLK4"/>
<reference evidence="1" key="2">
    <citation type="journal article" date="2015" name="Data Brief">
        <title>Shoot transcriptome of the giant reed, Arundo donax.</title>
        <authorList>
            <person name="Barrero R.A."/>
            <person name="Guerrero F.D."/>
            <person name="Moolhuijzen P."/>
            <person name="Goolsby J.A."/>
            <person name="Tidwell J."/>
            <person name="Bellgard S.E."/>
            <person name="Bellgard M.I."/>
        </authorList>
    </citation>
    <scope>NUCLEOTIDE SEQUENCE</scope>
    <source>
        <tissue evidence="1">Shoot tissue taken approximately 20 cm above the soil surface</tissue>
    </source>
</reference>
<organism evidence="1">
    <name type="scientific">Arundo donax</name>
    <name type="common">Giant reed</name>
    <name type="synonym">Donax arundinaceus</name>
    <dbReference type="NCBI Taxonomy" id="35708"/>
    <lineage>
        <taxon>Eukaryota</taxon>
        <taxon>Viridiplantae</taxon>
        <taxon>Streptophyta</taxon>
        <taxon>Embryophyta</taxon>
        <taxon>Tracheophyta</taxon>
        <taxon>Spermatophyta</taxon>
        <taxon>Magnoliopsida</taxon>
        <taxon>Liliopsida</taxon>
        <taxon>Poales</taxon>
        <taxon>Poaceae</taxon>
        <taxon>PACMAD clade</taxon>
        <taxon>Arundinoideae</taxon>
        <taxon>Arundineae</taxon>
        <taxon>Arundo</taxon>
    </lineage>
</organism>
<sequence length="83" mass="9036">MAHTVEAQRVVISGSFISVMAAAAGGKMLLGSCKISGQRLRESWEGEKSRRTWPVGEASSLVLCISLRLAYPFRPNLGTRSDR</sequence>
<protein>
    <submittedName>
        <fullName evidence="1">Uncharacterized protein</fullName>
    </submittedName>
</protein>
<dbReference type="EMBL" id="GBRH01274408">
    <property type="protein sequence ID" value="JAD23487.1"/>
    <property type="molecule type" value="Transcribed_RNA"/>
</dbReference>
<name>A0A0A8YLK4_ARUDO</name>
<evidence type="ECO:0000313" key="1">
    <source>
        <dbReference type="EMBL" id="JAD23487.1"/>
    </source>
</evidence>
<accession>A0A0A8YLK4</accession>
<proteinExistence type="predicted"/>
<reference evidence="1" key="1">
    <citation type="submission" date="2014-09" db="EMBL/GenBank/DDBJ databases">
        <authorList>
            <person name="Magalhaes I.L.F."/>
            <person name="Oliveira U."/>
            <person name="Santos F.R."/>
            <person name="Vidigal T.H.D.A."/>
            <person name="Brescovit A.D."/>
            <person name="Santos A.J."/>
        </authorList>
    </citation>
    <scope>NUCLEOTIDE SEQUENCE</scope>
    <source>
        <tissue evidence="1">Shoot tissue taken approximately 20 cm above the soil surface</tissue>
    </source>
</reference>